<accession>B9RQY8</accession>
<dbReference type="GO" id="GO:0022857">
    <property type="term" value="F:transmembrane transporter activity"/>
    <property type="evidence" value="ECO:0007669"/>
    <property type="project" value="InterPro"/>
</dbReference>
<name>B9RQY8_RICCO</name>
<dbReference type="PROSITE" id="PS01022">
    <property type="entry name" value="PTR2_1"/>
    <property type="match status" value="1"/>
</dbReference>
<dbReference type="InParanoid" id="B9RQY8"/>
<evidence type="ECO:0000256" key="1">
    <source>
        <dbReference type="SAM" id="Phobius"/>
    </source>
</evidence>
<gene>
    <name evidence="2" type="ORF">RCOM_0707820</name>
</gene>
<dbReference type="PANTHER" id="PTHR11654">
    <property type="entry name" value="OLIGOPEPTIDE TRANSPORTER-RELATED"/>
    <property type="match status" value="1"/>
</dbReference>
<evidence type="ECO:0000313" key="3">
    <source>
        <dbReference type="Proteomes" id="UP000008311"/>
    </source>
</evidence>
<evidence type="ECO:0000313" key="2">
    <source>
        <dbReference type="EMBL" id="EEF46159.1"/>
    </source>
</evidence>
<feature type="transmembrane region" description="Helical" evidence="1">
    <location>
        <begin position="55"/>
        <end position="78"/>
    </location>
</feature>
<dbReference type="Proteomes" id="UP000008311">
    <property type="component" value="Unassembled WGS sequence"/>
</dbReference>
<dbReference type="EMBL" id="EQ973802">
    <property type="protein sequence ID" value="EEF46159.1"/>
    <property type="molecule type" value="Genomic_DNA"/>
</dbReference>
<keyword evidence="3" id="KW-1185">Reference proteome</keyword>
<proteinExistence type="predicted"/>
<keyword evidence="1" id="KW-1133">Transmembrane helix</keyword>
<sequence>MVGLTLAGLGYLSNIIVYLIEEFNFESINAAQVSNVVTGGNNVFPIVGAILADSFLGYFSAVAISSCVSFLGLVLLVLTALLHSLRPAPCEIGSSLCQAPFQAFNIHYYMDPCF</sequence>
<dbReference type="eggNOG" id="KOG1237">
    <property type="taxonomic scope" value="Eukaryota"/>
</dbReference>
<dbReference type="InterPro" id="IPR036259">
    <property type="entry name" value="MFS_trans_sf"/>
</dbReference>
<dbReference type="InterPro" id="IPR018456">
    <property type="entry name" value="PTR2_symporter_CS"/>
</dbReference>
<keyword evidence="1" id="KW-0812">Transmembrane</keyword>
<dbReference type="GO" id="GO:0006857">
    <property type="term" value="P:oligopeptide transport"/>
    <property type="evidence" value="ECO:0007669"/>
    <property type="project" value="InterPro"/>
</dbReference>
<dbReference type="STRING" id="3988.B9RQY8"/>
<organism evidence="2 3">
    <name type="scientific">Ricinus communis</name>
    <name type="common">Castor bean</name>
    <dbReference type="NCBI Taxonomy" id="3988"/>
    <lineage>
        <taxon>Eukaryota</taxon>
        <taxon>Viridiplantae</taxon>
        <taxon>Streptophyta</taxon>
        <taxon>Embryophyta</taxon>
        <taxon>Tracheophyta</taxon>
        <taxon>Spermatophyta</taxon>
        <taxon>Magnoliopsida</taxon>
        <taxon>eudicotyledons</taxon>
        <taxon>Gunneridae</taxon>
        <taxon>Pentapetalae</taxon>
        <taxon>rosids</taxon>
        <taxon>fabids</taxon>
        <taxon>Malpighiales</taxon>
        <taxon>Euphorbiaceae</taxon>
        <taxon>Acalyphoideae</taxon>
        <taxon>Acalypheae</taxon>
        <taxon>Ricinus</taxon>
    </lineage>
</organism>
<reference evidence="3" key="1">
    <citation type="journal article" date="2010" name="Nat. Biotechnol.">
        <title>Draft genome sequence of the oilseed species Ricinus communis.</title>
        <authorList>
            <person name="Chan A.P."/>
            <person name="Crabtree J."/>
            <person name="Zhao Q."/>
            <person name="Lorenzi H."/>
            <person name="Orvis J."/>
            <person name="Puiu D."/>
            <person name="Melake-Berhan A."/>
            <person name="Jones K.M."/>
            <person name="Redman J."/>
            <person name="Chen G."/>
            <person name="Cahoon E.B."/>
            <person name="Gedil M."/>
            <person name="Stanke M."/>
            <person name="Haas B.J."/>
            <person name="Wortman J.R."/>
            <person name="Fraser-Liggett C.M."/>
            <person name="Ravel J."/>
            <person name="Rabinowicz P.D."/>
        </authorList>
    </citation>
    <scope>NUCLEOTIDE SEQUENCE [LARGE SCALE GENOMIC DNA]</scope>
    <source>
        <strain evidence="3">cv. Hale</strain>
    </source>
</reference>
<keyword evidence="1" id="KW-0472">Membrane</keyword>
<protein>
    <recommendedName>
        <fullName evidence="4">Nodulin-like domain-containing protein</fullName>
    </recommendedName>
</protein>
<evidence type="ECO:0008006" key="4">
    <source>
        <dbReference type="Google" id="ProtNLM"/>
    </source>
</evidence>
<dbReference type="GO" id="GO:0016020">
    <property type="term" value="C:membrane"/>
    <property type="evidence" value="ECO:0007669"/>
    <property type="project" value="InterPro"/>
</dbReference>
<dbReference type="AlphaFoldDB" id="B9RQY8"/>
<dbReference type="Gene3D" id="1.20.1250.20">
    <property type="entry name" value="MFS general substrate transporter like domains"/>
    <property type="match status" value="1"/>
</dbReference>